<sequence length="88" mass="9449">MVKGVVGAGVVVGLGAGRGCGCPLPPTIMHQGCFHVVAGLSPWGSVPRAGARLVAVVVDGNRPHRSRRVWAQRLKKRQFVRFLTTDHR</sequence>
<reference evidence="1 2" key="1">
    <citation type="submission" date="2017-03" db="EMBL/GenBank/DDBJ databases">
        <title>WGS assembly of Porphyra umbilicalis.</title>
        <authorList>
            <person name="Brawley S.H."/>
            <person name="Blouin N.A."/>
            <person name="Ficko-Blean E."/>
            <person name="Wheeler G.L."/>
            <person name="Lohr M."/>
            <person name="Goodson H.V."/>
            <person name="Jenkins J.W."/>
            <person name="Blaby-Haas C.E."/>
            <person name="Helliwell K.E."/>
            <person name="Chan C."/>
            <person name="Marriage T."/>
            <person name="Bhattacharya D."/>
            <person name="Klein A.S."/>
            <person name="Badis Y."/>
            <person name="Brodie J."/>
            <person name="Cao Y."/>
            <person name="Collen J."/>
            <person name="Dittami S.M."/>
            <person name="Gachon C.M."/>
            <person name="Green B.R."/>
            <person name="Karpowicz S."/>
            <person name="Kim J.W."/>
            <person name="Kudahl U."/>
            <person name="Lin S."/>
            <person name="Michel G."/>
            <person name="Mittag M."/>
            <person name="Olson B.J."/>
            <person name="Pangilinan J."/>
            <person name="Peng Y."/>
            <person name="Qiu H."/>
            <person name="Shu S."/>
            <person name="Singer J.T."/>
            <person name="Smith A.G."/>
            <person name="Sprecher B.N."/>
            <person name="Wagner V."/>
            <person name="Wang W."/>
            <person name="Wang Z.-Y."/>
            <person name="Yan J."/>
            <person name="Yarish C."/>
            <person name="Zoeuner-Riek S."/>
            <person name="Zhuang Y."/>
            <person name="Zou Y."/>
            <person name="Lindquist E.A."/>
            <person name="Grimwood J."/>
            <person name="Barry K."/>
            <person name="Rokhsar D.S."/>
            <person name="Schmutz J."/>
            <person name="Stiller J.W."/>
            <person name="Grossman A.R."/>
            <person name="Prochnik S.E."/>
        </authorList>
    </citation>
    <scope>NUCLEOTIDE SEQUENCE [LARGE SCALE GENOMIC DNA]</scope>
    <source>
        <strain evidence="1">4086291</strain>
    </source>
</reference>
<dbReference type="Proteomes" id="UP000218209">
    <property type="component" value="Unassembled WGS sequence"/>
</dbReference>
<gene>
    <name evidence="1" type="ORF">BU14_0033s0004</name>
</gene>
<evidence type="ECO:0000313" key="2">
    <source>
        <dbReference type="Proteomes" id="UP000218209"/>
    </source>
</evidence>
<dbReference type="EMBL" id="KV918769">
    <property type="protein sequence ID" value="OSX80659.1"/>
    <property type="molecule type" value="Genomic_DNA"/>
</dbReference>
<name>A0A1X6PIF5_PORUM</name>
<organism evidence="1 2">
    <name type="scientific">Porphyra umbilicalis</name>
    <name type="common">Purple laver</name>
    <name type="synonym">Red alga</name>
    <dbReference type="NCBI Taxonomy" id="2786"/>
    <lineage>
        <taxon>Eukaryota</taxon>
        <taxon>Rhodophyta</taxon>
        <taxon>Bangiophyceae</taxon>
        <taxon>Bangiales</taxon>
        <taxon>Bangiaceae</taxon>
        <taxon>Porphyra</taxon>
    </lineage>
</organism>
<keyword evidence="2" id="KW-1185">Reference proteome</keyword>
<proteinExistence type="predicted"/>
<dbReference type="AlphaFoldDB" id="A0A1X6PIF5"/>
<protein>
    <submittedName>
        <fullName evidence="1">Uncharacterized protein</fullName>
    </submittedName>
</protein>
<evidence type="ECO:0000313" key="1">
    <source>
        <dbReference type="EMBL" id="OSX80659.1"/>
    </source>
</evidence>
<accession>A0A1X6PIF5</accession>